<dbReference type="OrthoDB" id="5593200at2759"/>
<dbReference type="Pfam" id="PF06910">
    <property type="entry name" value="MEA1"/>
    <property type="match status" value="1"/>
</dbReference>
<keyword evidence="5" id="KW-0221">Differentiation</keyword>
<keyword evidence="4" id="KW-0597">Phosphoprotein</keyword>
<accession>A0A7M5V3R9</accession>
<comment type="function">
    <text evidence="1">May play an important role in spermatogenesis and/or testis development.</text>
</comment>
<feature type="compositionally biased region" description="Acidic residues" evidence="7">
    <location>
        <begin position="87"/>
        <end position="96"/>
    </location>
</feature>
<dbReference type="PANTHER" id="PTHR17005">
    <property type="entry name" value="MALE-ENHANCED ANTIGEN-1"/>
    <property type="match status" value="1"/>
</dbReference>
<evidence type="ECO:0000256" key="7">
    <source>
        <dbReference type="SAM" id="MobiDB-lite"/>
    </source>
</evidence>
<dbReference type="InterPro" id="IPR009685">
    <property type="entry name" value="MEA1"/>
</dbReference>
<organism evidence="8 9">
    <name type="scientific">Clytia hemisphaerica</name>
    <dbReference type="NCBI Taxonomy" id="252671"/>
    <lineage>
        <taxon>Eukaryota</taxon>
        <taxon>Metazoa</taxon>
        <taxon>Cnidaria</taxon>
        <taxon>Hydrozoa</taxon>
        <taxon>Hydroidolina</taxon>
        <taxon>Leptothecata</taxon>
        <taxon>Obeliida</taxon>
        <taxon>Clytiidae</taxon>
        <taxon>Clytia</taxon>
    </lineage>
</organism>
<dbReference type="EnsemblMetazoa" id="CLYHEMT009123.1">
    <property type="protein sequence ID" value="CLYHEMP009123.1"/>
    <property type="gene ID" value="CLYHEMG009123"/>
</dbReference>
<feature type="compositionally biased region" description="Basic and acidic residues" evidence="7">
    <location>
        <begin position="15"/>
        <end position="29"/>
    </location>
</feature>
<evidence type="ECO:0000256" key="4">
    <source>
        <dbReference type="ARBA" id="ARBA00022553"/>
    </source>
</evidence>
<feature type="compositionally biased region" description="Acidic residues" evidence="7">
    <location>
        <begin position="38"/>
        <end position="53"/>
    </location>
</feature>
<dbReference type="GO" id="GO:0007283">
    <property type="term" value="P:spermatogenesis"/>
    <property type="evidence" value="ECO:0007669"/>
    <property type="project" value="UniProtKB-KW"/>
</dbReference>
<protein>
    <recommendedName>
        <fullName evidence="2">Male-enhanced antigen 1</fullName>
    </recommendedName>
</protein>
<evidence type="ECO:0000256" key="3">
    <source>
        <dbReference type="ARBA" id="ARBA00022473"/>
    </source>
</evidence>
<evidence type="ECO:0000313" key="8">
    <source>
        <dbReference type="EnsemblMetazoa" id="CLYHEMP009123.1"/>
    </source>
</evidence>
<evidence type="ECO:0000256" key="1">
    <source>
        <dbReference type="ARBA" id="ARBA00002540"/>
    </source>
</evidence>
<evidence type="ECO:0000313" key="9">
    <source>
        <dbReference type="Proteomes" id="UP000594262"/>
    </source>
</evidence>
<evidence type="ECO:0000256" key="5">
    <source>
        <dbReference type="ARBA" id="ARBA00022782"/>
    </source>
</evidence>
<proteinExistence type="predicted"/>
<evidence type="ECO:0000256" key="2">
    <source>
        <dbReference type="ARBA" id="ARBA00022245"/>
    </source>
</evidence>
<name>A0A7M5V3R9_9CNID</name>
<feature type="region of interest" description="Disordered" evidence="7">
    <location>
        <begin position="1"/>
        <end position="97"/>
    </location>
</feature>
<evidence type="ECO:0000256" key="6">
    <source>
        <dbReference type="ARBA" id="ARBA00022871"/>
    </source>
</evidence>
<dbReference type="Proteomes" id="UP000594262">
    <property type="component" value="Unplaced"/>
</dbReference>
<reference evidence="8" key="1">
    <citation type="submission" date="2021-01" db="UniProtKB">
        <authorList>
            <consortium name="EnsemblMetazoa"/>
        </authorList>
    </citation>
    <scope>IDENTIFICATION</scope>
</reference>
<keyword evidence="6" id="KW-0744">Spermatogenesis</keyword>
<dbReference type="GO" id="GO:0030154">
    <property type="term" value="P:cell differentiation"/>
    <property type="evidence" value="ECO:0007669"/>
    <property type="project" value="UniProtKB-KW"/>
</dbReference>
<dbReference type="AlphaFoldDB" id="A0A7M5V3R9"/>
<keyword evidence="3" id="KW-0217">Developmental protein</keyword>
<feature type="compositionally biased region" description="Polar residues" evidence="7">
    <location>
        <begin position="75"/>
        <end position="85"/>
    </location>
</feature>
<keyword evidence="9" id="KW-1185">Reference proteome</keyword>
<sequence>MNFQFQRRMAPDPNNVHEKNIENEMKSEESVGNVMIINEEEFEENTSSGDDDQNAQHNAGSGIEYEGYKLLQPDDGTNGNTALDTSDSSDDEDEDEAVCKPDDYINGFASFDGPVVSGDVNIDYQHLTCGGIGDELPSTGLGFPEFIPEDEDEKELPRDDNIEMNKDKVELVMNAMANFTLPLNNIPEWAKNMSDGKWTESLAKSVQGSSKPNAD</sequence>